<evidence type="ECO:0000313" key="5">
    <source>
        <dbReference type="Proteomes" id="UP000008544"/>
    </source>
</evidence>
<dbReference type="HOGENOM" id="CLU_087860_2_0_9"/>
<dbReference type="Proteomes" id="UP000008544">
    <property type="component" value="Chromosome"/>
</dbReference>
<dbReference type="OrthoDB" id="9812187at2"/>
<accession>B1I5I8</accession>
<dbReference type="eggNOG" id="COG1776">
    <property type="taxonomic scope" value="Bacteria"/>
</dbReference>
<dbReference type="PANTHER" id="PTHR43693">
    <property type="entry name" value="PROTEIN PHOSPHATASE CHEZ"/>
    <property type="match status" value="1"/>
</dbReference>
<dbReference type="InterPro" id="IPR028976">
    <property type="entry name" value="CheC-like_sf"/>
</dbReference>
<feature type="domain" description="CheC-like protein" evidence="3">
    <location>
        <begin position="8"/>
        <end position="39"/>
    </location>
</feature>
<dbReference type="STRING" id="477974.Daud_1739"/>
<protein>
    <submittedName>
        <fullName evidence="4">CheC, inhibitor of MCP methylation</fullName>
    </submittedName>
</protein>
<dbReference type="AlphaFoldDB" id="B1I5I8"/>
<evidence type="ECO:0000313" key="4">
    <source>
        <dbReference type="EMBL" id="ACA60235.1"/>
    </source>
</evidence>
<dbReference type="EMBL" id="CP000860">
    <property type="protein sequence ID" value="ACA60235.1"/>
    <property type="molecule type" value="Genomic_DNA"/>
</dbReference>
<dbReference type="RefSeq" id="WP_012302815.1">
    <property type="nucleotide sequence ID" value="NC_010424.1"/>
</dbReference>
<dbReference type="KEGG" id="dau:Daud_1739"/>
<sequence>MKFSNSEIDVLREIGNIGVGNAATALASLLQAKVSIKLPRVAFLELEEAIESIGGLEQPVVCVNLQVGGDISATLLFIFDQESACALVELLLDREKGTVTALDEMGRSVVMEIGNILTGSFTGAIATMTGLRLVPSVPVLAHDMLGALFTDSVASSGYLDERVLCIQTSFLGAFNQDQVDSHMILLPDIDSLDHLFEALGVAAAG</sequence>
<dbReference type="GO" id="GO:0006935">
    <property type="term" value="P:chemotaxis"/>
    <property type="evidence" value="ECO:0007669"/>
    <property type="project" value="UniProtKB-KW"/>
</dbReference>
<keyword evidence="2" id="KW-0378">Hydrolase</keyword>
<reference evidence="5" key="1">
    <citation type="submission" date="2007-10" db="EMBL/GenBank/DDBJ databases">
        <title>Complete sequence of chromosome of Desulforudis audaxviator MP104C.</title>
        <authorList>
            <person name="Copeland A."/>
            <person name="Lucas S."/>
            <person name="Lapidus A."/>
            <person name="Barry K."/>
            <person name="Glavina del Rio T."/>
            <person name="Dalin E."/>
            <person name="Tice H."/>
            <person name="Bruce D."/>
            <person name="Pitluck S."/>
            <person name="Lowry S.R."/>
            <person name="Larimer F."/>
            <person name="Land M.L."/>
            <person name="Hauser L."/>
            <person name="Kyrpides N."/>
            <person name="Ivanova N.N."/>
            <person name="Richardson P."/>
        </authorList>
    </citation>
    <scope>NUCLEOTIDE SEQUENCE [LARGE SCALE GENOMIC DNA]</scope>
    <source>
        <strain evidence="5">MP104C</strain>
    </source>
</reference>
<dbReference type="CDD" id="cd17909">
    <property type="entry name" value="CheC_ClassI"/>
    <property type="match status" value="1"/>
</dbReference>
<dbReference type="Pfam" id="PF04509">
    <property type="entry name" value="CheC"/>
    <property type="match status" value="2"/>
</dbReference>
<dbReference type="SUPFAM" id="SSF103039">
    <property type="entry name" value="CheC-like"/>
    <property type="match status" value="1"/>
</dbReference>
<dbReference type="GO" id="GO:0016787">
    <property type="term" value="F:hydrolase activity"/>
    <property type="evidence" value="ECO:0007669"/>
    <property type="project" value="UniProtKB-KW"/>
</dbReference>
<evidence type="ECO:0000259" key="3">
    <source>
        <dbReference type="Pfam" id="PF04509"/>
    </source>
</evidence>
<name>B1I5I8_DESAP</name>
<proteinExistence type="predicted"/>
<dbReference type="Gene3D" id="3.40.1550.10">
    <property type="entry name" value="CheC-like"/>
    <property type="match status" value="1"/>
</dbReference>
<evidence type="ECO:0000256" key="1">
    <source>
        <dbReference type="ARBA" id="ARBA00022500"/>
    </source>
</evidence>
<keyword evidence="5" id="KW-1185">Reference proteome</keyword>
<feature type="domain" description="CheC-like protein" evidence="3">
    <location>
        <begin position="105"/>
        <end position="140"/>
    </location>
</feature>
<reference evidence="4 5" key="2">
    <citation type="journal article" date="2008" name="Science">
        <title>Environmental genomics reveals a single-species ecosystem deep within Earth.</title>
        <authorList>
            <person name="Chivian D."/>
            <person name="Brodie E.L."/>
            <person name="Alm E.J."/>
            <person name="Culley D.E."/>
            <person name="Dehal P.S."/>
            <person name="Desantis T.Z."/>
            <person name="Gihring T.M."/>
            <person name="Lapidus A."/>
            <person name="Lin L.H."/>
            <person name="Lowry S.R."/>
            <person name="Moser D.P."/>
            <person name="Richardson P.M."/>
            <person name="Southam G."/>
            <person name="Wanger G."/>
            <person name="Pratt L.M."/>
            <person name="Andersen G.L."/>
            <person name="Hazen T.C."/>
            <person name="Brockman F.J."/>
            <person name="Arkin A.P."/>
            <person name="Onstott T.C."/>
        </authorList>
    </citation>
    <scope>NUCLEOTIDE SEQUENCE [LARGE SCALE GENOMIC DNA]</scope>
    <source>
        <strain evidence="4 5">MP104C</strain>
    </source>
</reference>
<dbReference type="InterPro" id="IPR050992">
    <property type="entry name" value="CheZ_family_phosphatases"/>
</dbReference>
<organism evidence="4 5">
    <name type="scientific">Desulforudis audaxviator (strain MP104C)</name>
    <dbReference type="NCBI Taxonomy" id="477974"/>
    <lineage>
        <taxon>Bacteria</taxon>
        <taxon>Bacillati</taxon>
        <taxon>Bacillota</taxon>
        <taxon>Clostridia</taxon>
        <taxon>Thermoanaerobacterales</taxon>
        <taxon>Candidatus Desulforudaceae</taxon>
        <taxon>Candidatus Desulforudis</taxon>
    </lineage>
</organism>
<evidence type="ECO:0000256" key="2">
    <source>
        <dbReference type="ARBA" id="ARBA00022801"/>
    </source>
</evidence>
<keyword evidence="1" id="KW-0145">Chemotaxis</keyword>
<dbReference type="PANTHER" id="PTHR43693:SF1">
    <property type="entry name" value="PROTEIN PHOSPHATASE CHEZ"/>
    <property type="match status" value="1"/>
</dbReference>
<dbReference type="InterPro" id="IPR007597">
    <property type="entry name" value="CheC"/>
</dbReference>
<gene>
    <name evidence="4" type="ordered locus">Daud_1739</name>
</gene>